<dbReference type="Gene3D" id="1.20.1560.10">
    <property type="entry name" value="ABC transporter type 1, transmembrane domain"/>
    <property type="match status" value="1"/>
</dbReference>
<protein>
    <submittedName>
        <fullName evidence="10">ATP-binding cassette domain-containing protein</fullName>
    </submittedName>
</protein>
<dbReference type="GO" id="GO:0140359">
    <property type="term" value="F:ABC-type transporter activity"/>
    <property type="evidence" value="ECO:0007669"/>
    <property type="project" value="InterPro"/>
</dbReference>
<dbReference type="GO" id="GO:0005886">
    <property type="term" value="C:plasma membrane"/>
    <property type="evidence" value="ECO:0007669"/>
    <property type="project" value="UniProtKB-SubCell"/>
</dbReference>
<evidence type="ECO:0000259" key="9">
    <source>
        <dbReference type="PROSITE" id="PS50929"/>
    </source>
</evidence>
<dbReference type="SUPFAM" id="SSF90123">
    <property type="entry name" value="ABC transporter transmembrane region"/>
    <property type="match status" value="1"/>
</dbReference>
<dbReference type="SUPFAM" id="SSF52540">
    <property type="entry name" value="P-loop containing nucleoside triphosphate hydrolases"/>
    <property type="match status" value="1"/>
</dbReference>
<evidence type="ECO:0000256" key="6">
    <source>
        <dbReference type="ARBA" id="ARBA00023136"/>
    </source>
</evidence>
<dbReference type="InterPro" id="IPR003593">
    <property type="entry name" value="AAA+_ATPase"/>
</dbReference>
<feature type="transmembrane region" description="Helical" evidence="7">
    <location>
        <begin position="146"/>
        <end position="179"/>
    </location>
</feature>
<evidence type="ECO:0000259" key="8">
    <source>
        <dbReference type="PROSITE" id="PS50893"/>
    </source>
</evidence>
<evidence type="ECO:0000256" key="2">
    <source>
        <dbReference type="ARBA" id="ARBA00022692"/>
    </source>
</evidence>
<dbReference type="GO" id="GO:0016887">
    <property type="term" value="F:ATP hydrolysis activity"/>
    <property type="evidence" value="ECO:0007669"/>
    <property type="project" value="InterPro"/>
</dbReference>
<feature type="transmembrane region" description="Helical" evidence="7">
    <location>
        <begin position="60"/>
        <end position="86"/>
    </location>
</feature>
<dbReference type="CDD" id="cd07346">
    <property type="entry name" value="ABC_6TM_exporters"/>
    <property type="match status" value="1"/>
</dbReference>
<accession>A0A6G9XTU4</accession>
<keyword evidence="5 7" id="KW-1133">Transmembrane helix</keyword>
<dbReference type="AlphaFoldDB" id="A0A6G9XTU4"/>
<dbReference type="PROSITE" id="PS50893">
    <property type="entry name" value="ABC_TRANSPORTER_2"/>
    <property type="match status" value="1"/>
</dbReference>
<evidence type="ECO:0000256" key="3">
    <source>
        <dbReference type="ARBA" id="ARBA00022741"/>
    </source>
</evidence>
<reference evidence="10 11" key="1">
    <citation type="journal article" date="2019" name="ACS Chem. Biol.">
        <title>Identification and Mobilization of a Cryptic Antibiotic Biosynthesis Gene Locus from a Human-Pathogenic Nocardia Isolate.</title>
        <authorList>
            <person name="Herisse M."/>
            <person name="Ishida K."/>
            <person name="Porter J.L."/>
            <person name="Howden B."/>
            <person name="Hertweck C."/>
            <person name="Stinear T.P."/>
            <person name="Pidot S.J."/>
        </authorList>
    </citation>
    <scope>NUCLEOTIDE SEQUENCE [LARGE SCALE GENOMIC DNA]</scope>
    <source>
        <strain evidence="10 11">AUSMDU00024985</strain>
    </source>
</reference>
<keyword evidence="2 7" id="KW-0812">Transmembrane</keyword>
<dbReference type="PANTHER" id="PTHR24221">
    <property type="entry name" value="ATP-BINDING CASSETTE SUB-FAMILY B"/>
    <property type="match status" value="1"/>
</dbReference>
<name>A0A6G9XTU4_NOCBR</name>
<dbReference type="Gene3D" id="3.40.50.300">
    <property type="entry name" value="P-loop containing nucleotide triphosphate hydrolases"/>
    <property type="match status" value="1"/>
</dbReference>
<feature type="domain" description="ABC transmembrane type-1" evidence="9">
    <location>
        <begin position="35"/>
        <end position="304"/>
    </location>
</feature>
<evidence type="ECO:0000313" key="10">
    <source>
        <dbReference type="EMBL" id="QIS04253.1"/>
    </source>
</evidence>
<keyword evidence="4 10" id="KW-0067">ATP-binding</keyword>
<dbReference type="PANTHER" id="PTHR24221:SF423">
    <property type="entry name" value="ABC TRANSPORTER"/>
    <property type="match status" value="1"/>
</dbReference>
<evidence type="ECO:0000313" key="11">
    <source>
        <dbReference type="Proteomes" id="UP000501705"/>
    </source>
</evidence>
<keyword evidence="6 7" id="KW-0472">Membrane</keyword>
<dbReference type="Pfam" id="PF00005">
    <property type="entry name" value="ABC_tran"/>
    <property type="match status" value="1"/>
</dbReference>
<dbReference type="Pfam" id="PF00664">
    <property type="entry name" value="ABC_membrane"/>
    <property type="match status" value="1"/>
</dbReference>
<proteinExistence type="predicted"/>
<dbReference type="InterPro" id="IPR011527">
    <property type="entry name" value="ABC1_TM_dom"/>
</dbReference>
<dbReference type="PROSITE" id="PS00211">
    <property type="entry name" value="ABC_TRANSPORTER_1"/>
    <property type="match status" value="1"/>
</dbReference>
<gene>
    <name evidence="10" type="ORF">F5X71_19655</name>
</gene>
<dbReference type="PROSITE" id="PS50929">
    <property type="entry name" value="ABC_TM1F"/>
    <property type="match status" value="1"/>
</dbReference>
<sequence>MTATDSTLAIVLARGTGRIKGLYAGAMTAWTTIYALPLVIGALVARLLDRAGSETVDARTWWLLAAIVAAMALRALVLFIGLQLTFKLIFRTSAWLKIVVLGKLLDAPSPTARGLGDGETLNRLRDDTDEIGGLLEWTTDLIYRSVLTVLAIAMLAVTDVVMTLPLLLLLGGLLASVALKKRVAEYQVQTRQRQGRIGATIADTITGIRDLRLSGTVEQRMRLLQNSFDDRRHYQLRQQVFTDLLSDLFRNLVTFGTAIVLLSMTFQIRSGGFEVGKLALFITYSGWLGQQMYFFGKILARYQRGKVSLSRLDELGVADRQASDPAEALPPLHELRWRTSSSAAMVALDFSVRPGQLLVLTGEVGSGKSTLVREIAALQPPVSGTLSWNGVDVTGDGARLRPPRIAYAGQFPKFLRGTIADNLALGTTVAPDRIDEVLAAVHLRPGSAELPQGAHTRLDSGDASQLSGGQRQRLALARMLLQPADLYLIDDCDSSIDPATVRALWANMPRRDTAAWIVVSHNPDVIAAADKVIYLERTSSAADAS</sequence>
<dbReference type="Proteomes" id="UP000501705">
    <property type="component" value="Chromosome"/>
</dbReference>
<comment type="subcellular location">
    <subcellularLocation>
        <location evidence="1">Cell membrane</location>
        <topology evidence="1">Multi-pass membrane protein</topology>
    </subcellularLocation>
</comment>
<dbReference type="EMBL" id="CP046171">
    <property type="protein sequence ID" value="QIS04253.1"/>
    <property type="molecule type" value="Genomic_DNA"/>
</dbReference>
<dbReference type="GO" id="GO:0005524">
    <property type="term" value="F:ATP binding"/>
    <property type="evidence" value="ECO:0007669"/>
    <property type="project" value="UniProtKB-KW"/>
</dbReference>
<dbReference type="InterPro" id="IPR003439">
    <property type="entry name" value="ABC_transporter-like_ATP-bd"/>
</dbReference>
<evidence type="ECO:0000256" key="4">
    <source>
        <dbReference type="ARBA" id="ARBA00022840"/>
    </source>
</evidence>
<dbReference type="InterPro" id="IPR027417">
    <property type="entry name" value="P-loop_NTPase"/>
</dbReference>
<dbReference type="InterPro" id="IPR039421">
    <property type="entry name" value="Type_1_exporter"/>
</dbReference>
<feature type="transmembrane region" description="Helical" evidence="7">
    <location>
        <begin position="22"/>
        <end position="48"/>
    </location>
</feature>
<evidence type="ECO:0000256" key="1">
    <source>
        <dbReference type="ARBA" id="ARBA00004651"/>
    </source>
</evidence>
<organism evidence="10 11">
    <name type="scientific">Nocardia brasiliensis</name>
    <dbReference type="NCBI Taxonomy" id="37326"/>
    <lineage>
        <taxon>Bacteria</taxon>
        <taxon>Bacillati</taxon>
        <taxon>Actinomycetota</taxon>
        <taxon>Actinomycetes</taxon>
        <taxon>Mycobacteriales</taxon>
        <taxon>Nocardiaceae</taxon>
        <taxon>Nocardia</taxon>
    </lineage>
</organism>
<keyword evidence="3" id="KW-0547">Nucleotide-binding</keyword>
<evidence type="ECO:0000256" key="7">
    <source>
        <dbReference type="SAM" id="Phobius"/>
    </source>
</evidence>
<feature type="domain" description="ABC transporter" evidence="8">
    <location>
        <begin position="330"/>
        <end position="545"/>
    </location>
</feature>
<dbReference type="RefSeq" id="WP_167463371.1">
    <property type="nucleotide sequence ID" value="NZ_CP046171.1"/>
</dbReference>
<dbReference type="SMART" id="SM00382">
    <property type="entry name" value="AAA"/>
    <property type="match status" value="1"/>
</dbReference>
<dbReference type="InterPro" id="IPR036640">
    <property type="entry name" value="ABC1_TM_sf"/>
</dbReference>
<evidence type="ECO:0000256" key="5">
    <source>
        <dbReference type="ARBA" id="ARBA00022989"/>
    </source>
</evidence>
<dbReference type="InterPro" id="IPR017871">
    <property type="entry name" value="ABC_transporter-like_CS"/>
</dbReference>